<evidence type="ECO:0000256" key="2">
    <source>
        <dbReference type="SAM" id="Phobius"/>
    </source>
</evidence>
<dbReference type="InterPro" id="IPR004147">
    <property type="entry name" value="ABC1_dom"/>
</dbReference>
<dbReference type="InterPro" id="IPR011009">
    <property type="entry name" value="Kinase-like_dom_sf"/>
</dbReference>
<dbReference type="Pfam" id="PF03109">
    <property type="entry name" value="ABC1"/>
    <property type="match status" value="1"/>
</dbReference>
<keyword evidence="2" id="KW-0472">Membrane</keyword>
<keyword evidence="5" id="KW-1185">Reference proteome</keyword>
<comment type="similarity">
    <text evidence="1">Belongs to the protein kinase superfamily. ADCK protein kinase family.</text>
</comment>
<evidence type="ECO:0000313" key="4">
    <source>
        <dbReference type="EMBL" id="WFT74457.1"/>
    </source>
</evidence>
<dbReference type="Proteomes" id="UP001221597">
    <property type="component" value="Chromosome"/>
</dbReference>
<dbReference type="RefSeq" id="WP_283076454.1">
    <property type="nucleotide sequence ID" value="NZ_CP121671.1"/>
</dbReference>
<feature type="domain" description="ABC1 atypical kinase-like" evidence="3">
    <location>
        <begin position="92"/>
        <end position="334"/>
    </location>
</feature>
<feature type="transmembrane region" description="Helical" evidence="2">
    <location>
        <begin position="6"/>
        <end position="25"/>
    </location>
</feature>
<organism evidence="4 5">
    <name type="scientific">Halobacillus naozhouensis</name>
    <dbReference type="NCBI Taxonomy" id="554880"/>
    <lineage>
        <taxon>Bacteria</taxon>
        <taxon>Bacillati</taxon>
        <taxon>Bacillota</taxon>
        <taxon>Bacilli</taxon>
        <taxon>Bacillales</taxon>
        <taxon>Bacillaceae</taxon>
        <taxon>Halobacillus</taxon>
    </lineage>
</organism>
<gene>
    <name evidence="4" type="ORF">P9989_19215</name>
</gene>
<dbReference type="CDD" id="cd05121">
    <property type="entry name" value="ABC1_ADCK3-like"/>
    <property type="match status" value="1"/>
</dbReference>
<dbReference type="PANTHER" id="PTHR10566">
    <property type="entry name" value="CHAPERONE-ACTIVITY OF BC1 COMPLEX CABC1 -RELATED"/>
    <property type="match status" value="1"/>
</dbReference>
<keyword evidence="2" id="KW-1133">Transmembrane helix</keyword>
<sequence length="548" mass="63366">MGSRLKYISVYRITVIVWMAVKFLLQIFWFQKRHRIWDQVTKRKWKELLKKQAQEYRETAIRLGGLLIKFGQFLSSRADLLPRSFIRELEGLVDRVEPVPFHYSKKILEEEWGCSIYQQLKSLHESPVASASIGDVYHGTLHNGASVAVKVQRYRVREIFNVDFKALRIVFFIIGKFTRYGKKADLPALYKEVVTVITNELDFRLELDNGHRFKRRFKDFPYVYTPYYYQEMSTERVLTMEWIEGAKITDLSFMKKHGIKPEKVAKTLFDLCVEQFLFSGMFHSDPHSGNLLIRPDGTMVVIDFGMVGEVKKTDADSIRSMVQGFILEDYDRVVGALIEMDFLLAEADIDRVKKIIKQTTDLYLDGGFGQLDANKTNDIMDELQVFIKQQPIQLPADYAFLGRAASIVVGVLTTIHPQVDLIDWGRPVIKRWMSGTDSHTSFYKEIIRESAKPLLSLPRALIQFLEDGNKQREWQRSRLQKKFFHQFYLLYGLLAFLVMSAGSGTVIYAFVGNYSLLLLLGIVVGGIGLFGMLVVTVSHFRMIKNTKY</sequence>
<protein>
    <submittedName>
        <fullName evidence="4">AarF/UbiB family protein</fullName>
    </submittedName>
</protein>
<evidence type="ECO:0000313" key="5">
    <source>
        <dbReference type="Proteomes" id="UP001221597"/>
    </source>
</evidence>
<proteinExistence type="inferred from homology"/>
<dbReference type="InterPro" id="IPR050154">
    <property type="entry name" value="UbiB_kinase"/>
</dbReference>
<evidence type="ECO:0000259" key="3">
    <source>
        <dbReference type="Pfam" id="PF03109"/>
    </source>
</evidence>
<feature type="transmembrane region" description="Helical" evidence="2">
    <location>
        <begin position="517"/>
        <end position="540"/>
    </location>
</feature>
<accession>A0ABY8IYK9</accession>
<dbReference type="EMBL" id="CP121671">
    <property type="protein sequence ID" value="WFT74457.1"/>
    <property type="molecule type" value="Genomic_DNA"/>
</dbReference>
<feature type="transmembrane region" description="Helical" evidence="2">
    <location>
        <begin position="488"/>
        <end position="511"/>
    </location>
</feature>
<evidence type="ECO:0000256" key="1">
    <source>
        <dbReference type="ARBA" id="ARBA00009670"/>
    </source>
</evidence>
<dbReference type="SUPFAM" id="SSF56112">
    <property type="entry name" value="Protein kinase-like (PK-like)"/>
    <property type="match status" value="1"/>
</dbReference>
<dbReference type="Gene3D" id="1.10.510.10">
    <property type="entry name" value="Transferase(Phosphotransferase) domain 1"/>
    <property type="match status" value="1"/>
</dbReference>
<reference evidence="4 5" key="1">
    <citation type="submission" date="2023-04" db="EMBL/GenBank/DDBJ databases">
        <title>Genome sequence of Halobacillus naozhouensis KACC 21980.</title>
        <authorList>
            <person name="Kim S."/>
            <person name="Heo J."/>
            <person name="Kwon S.-W."/>
        </authorList>
    </citation>
    <scope>NUCLEOTIDE SEQUENCE [LARGE SCALE GENOMIC DNA]</scope>
    <source>
        <strain evidence="4 5">KCTC 13234</strain>
    </source>
</reference>
<dbReference type="PANTHER" id="PTHR10566:SF113">
    <property type="entry name" value="PROTEIN ACTIVITY OF BC1 COMPLEX KINASE 7, CHLOROPLASTIC"/>
    <property type="match status" value="1"/>
</dbReference>
<keyword evidence="2" id="KW-0812">Transmembrane</keyword>
<name>A0ABY8IYK9_9BACI</name>